<dbReference type="EMBL" id="AP022324">
    <property type="protein sequence ID" value="BBU42557.1"/>
    <property type="molecule type" value="Genomic_DNA"/>
</dbReference>
<dbReference type="InterPro" id="IPR000212">
    <property type="entry name" value="DNA_helicase_UvrD/REP"/>
</dbReference>
<protein>
    <submittedName>
        <fullName evidence="7">DNA helicase</fullName>
    </submittedName>
</protein>
<dbReference type="Pfam" id="PF00580">
    <property type="entry name" value="UvrD-helicase"/>
    <property type="match status" value="2"/>
</dbReference>
<evidence type="ECO:0000256" key="4">
    <source>
        <dbReference type="ARBA" id="ARBA00022840"/>
    </source>
</evidence>
<reference evidence="7 8" key="1">
    <citation type="submission" date="2020-01" db="EMBL/GenBank/DDBJ databases">
        <title>Complete Genome Sequence of Pseudomonas putida Strain TS312, Harboring the HdtS type N-acyl-homoserine Lactone Synthase, Isolated from a Paper Mill.</title>
        <authorList>
            <person name="Hosoe A."/>
            <person name="Suenaga T."/>
            <person name="Sugi T."/>
            <person name="Izumi T."/>
            <person name="Nagai N."/>
            <person name="Terada A."/>
        </authorList>
    </citation>
    <scope>NUCLEOTIDE SEQUENCE [LARGE SCALE GENOMIC DNA]</scope>
    <source>
        <strain evidence="7 8">TS312</strain>
    </source>
</reference>
<evidence type="ECO:0000259" key="6">
    <source>
        <dbReference type="PROSITE" id="PS51198"/>
    </source>
</evidence>
<evidence type="ECO:0000313" key="7">
    <source>
        <dbReference type="EMBL" id="BBU42557.1"/>
    </source>
</evidence>
<evidence type="ECO:0000313" key="8">
    <source>
        <dbReference type="Proteomes" id="UP000464661"/>
    </source>
</evidence>
<dbReference type="GO" id="GO:0003677">
    <property type="term" value="F:DNA binding"/>
    <property type="evidence" value="ECO:0007669"/>
    <property type="project" value="InterPro"/>
</dbReference>
<sequence length="587" mass="64290">MKLSDEQKAVIHAPLQAMAVTACAGSGKTATAIRRLIAIREKLADHRGRVLLLSFSNVAVNTFNKGYAQLASGLPDDANRKRVEVDTLDGFFTQHVLRPHAFRSMGAKQAAYLVSGSEPFLNSFQYWRNEQEKERPIPLKDLQVGVEAGKAFFFVETHAGVEKLDRAKARALIEKLGSTGAYTHELGRYWVYRTLIQQPAILRALVTRYPQILVDESQDLGSMHQAILEQLINAGAQVSLIGDVNQGIFAFAGADGTFLKTYADRPGVQDYKLTRNYRSLPPIIDIANRLCGRNDEADREADQGGAFFIGYKGTRIPHLITAFKARFSELGIESSDSVILSRGTDRAAKLSGKPAAPGQGTVKLFAEASLARDQQGRLRDAFRLVCSAVVSLIDDAPHGLSSALHSSPHEERLLMLRRLLWTFVRDAETGLPSSSLQASAEWHPKLLGNLRSLLAKIDQQFSLKTIATFGNMMAKKRLNDIPLNGAKAGEQEPHGLRVETVHQVKGESIGAVLYVATKANIRAMLGGTGTEDGRIGYVALTRAKNLFWLAVPDNCLGEVREDLIKAGFTEVPGGKAEKRVKQALKVE</sequence>
<dbReference type="SUPFAM" id="SSF52540">
    <property type="entry name" value="P-loop containing nucleoside triphosphate hydrolases"/>
    <property type="match status" value="1"/>
</dbReference>
<evidence type="ECO:0000256" key="3">
    <source>
        <dbReference type="ARBA" id="ARBA00022806"/>
    </source>
</evidence>
<evidence type="ECO:0000256" key="2">
    <source>
        <dbReference type="ARBA" id="ARBA00022801"/>
    </source>
</evidence>
<dbReference type="PANTHER" id="PTHR11070">
    <property type="entry name" value="UVRD / RECB / PCRA DNA HELICASE FAMILY MEMBER"/>
    <property type="match status" value="1"/>
</dbReference>
<feature type="domain" description="UvrD-like helicase ATP-binding" evidence="6">
    <location>
        <begin position="1"/>
        <end position="280"/>
    </location>
</feature>
<dbReference type="AlphaFoldDB" id="A0A7U6LYC1"/>
<keyword evidence="1 5" id="KW-0547">Nucleotide-binding</keyword>
<dbReference type="PROSITE" id="PS51257">
    <property type="entry name" value="PROKAR_LIPOPROTEIN"/>
    <property type="match status" value="1"/>
</dbReference>
<dbReference type="Gene3D" id="3.40.50.300">
    <property type="entry name" value="P-loop containing nucleotide triphosphate hydrolases"/>
    <property type="match status" value="1"/>
</dbReference>
<dbReference type="GO" id="GO:0016787">
    <property type="term" value="F:hydrolase activity"/>
    <property type="evidence" value="ECO:0007669"/>
    <property type="project" value="UniProtKB-UniRule"/>
</dbReference>
<organism evidence="7 8">
    <name type="scientific">Pseudomonas putida</name>
    <name type="common">Arthrobacter siderocapsulatus</name>
    <dbReference type="NCBI Taxonomy" id="303"/>
    <lineage>
        <taxon>Bacteria</taxon>
        <taxon>Pseudomonadati</taxon>
        <taxon>Pseudomonadota</taxon>
        <taxon>Gammaproteobacteria</taxon>
        <taxon>Pseudomonadales</taxon>
        <taxon>Pseudomonadaceae</taxon>
        <taxon>Pseudomonas</taxon>
    </lineage>
</organism>
<gene>
    <name evidence="7" type="ORF">PPTS312_04720</name>
</gene>
<name>A0A7U6LYC1_PSEPU</name>
<dbReference type="PROSITE" id="PS51198">
    <property type="entry name" value="UVRD_HELICASE_ATP_BIND"/>
    <property type="match status" value="1"/>
</dbReference>
<dbReference type="GO" id="GO:0003678">
    <property type="term" value="F:DNA helicase activity"/>
    <property type="evidence" value="ECO:0007669"/>
    <property type="project" value="InterPro"/>
</dbReference>
<dbReference type="GO" id="GO:0005524">
    <property type="term" value="F:ATP binding"/>
    <property type="evidence" value="ECO:0007669"/>
    <property type="project" value="UniProtKB-UniRule"/>
</dbReference>
<keyword evidence="2 5" id="KW-0378">Hydrolase</keyword>
<dbReference type="InterPro" id="IPR027417">
    <property type="entry name" value="P-loop_NTPase"/>
</dbReference>
<dbReference type="Proteomes" id="UP000464661">
    <property type="component" value="Chromosome"/>
</dbReference>
<evidence type="ECO:0000256" key="1">
    <source>
        <dbReference type="ARBA" id="ARBA00022741"/>
    </source>
</evidence>
<feature type="binding site" evidence="5">
    <location>
        <begin position="22"/>
        <end position="29"/>
    </location>
    <ligand>
        <name>ATP</name>
        <dbReference type="ChEBI" id="CHEBI:30616"/>
    </ligand>
</feature>
<keyword evidence="4 5" id="KW-0067">ATP-binding</keyword>
<keyword evidence="3 5" id="KW-0347">Helicase</keyword>
<accession>A0A7U6LYC1</accession>
<proteinExistence type="predicted"/>
<dbReference type="RefSeq" id="WP_084296598.1">
    <property type="nucleotide sequence ID" value="NZ_AP022324.1"/>
</dbReference>
<evidence type="ECO:0000256" key="5">
    <source>
        <dbReference type="PROSITE-ProRule" id="PRU00560"/>
    </source>
</evidence>
<dbReference type="InterPro" id="IPR014016">
    <property type="entry name" value="UvrD-like_ATP-bd"/>
</dbReference>